<dbReference type="InterPro" id="IPR000504">
    <property type="entry name" value="RRM_dom"/>
</dbReference>
<evidence type="ECO:0000256" key="2">
    <source>
        <dbReference type="PROSITE-ProRule" id="PRU00176"/>
    </source>
</evidence>
<proteinExistence type="predicted"/>
<feature type="compositionally biased region" description="Polar residues" evidence="3">
    <location>
        <begin position="321"/>
        <end position="344"/>
    </location>
</feature>
<feature type="compositionally biased region" description="Basic and acidic residues" evidence="3">
    <location>
        <begin position="41"/>
        <end position="59"/>
    </location>
</feature>
<comment type="caution">
    <text evidence="5">The sequence shown here is derived from an EMBL/GenBank/DDBJ whole genome shotgun (WGS) entry which is preliminary data.</text>
</comment>
<sequence>MAPAPKKAQKMSLNDFLGDNAFGSWADEMDLVPTGPSGNPDEPRSRLSDAPDRGSRDLRFTGSAPVDRPPREDLPLPTSPPYTAFIGNLAFDVTESEMATFFGGHETKSIKIIKDREDRPKGFGYIEFATLDGLKDALARSGQNFANRTVRVSVAEPPKERIGGLGGFEDEAKFAGPWRREGPLPDLRDSRDSSRRRPEGEKQPPASGLSDNNNDWRSTSRPLAPPRTTPGDSDGRPQRRSGFGGGDSTSGADGDNWTIGSRFKSSEDVPPSGGSRLASRQPTIPDEGDWRKDRPMSSRGSTSPNQSTPPTPARRKLELTPRSTSASTVVSPLSSPNPANTTRPNPFGTARPVDVSAREAEVSERIEKEKGKLSQQHSMSRTSSRTGSDRGVPRRGSVDPGSAHPSPTMSSQPTPPPQRDLKPTVRPTLSFAAAAKNDSGDKGDSGIEDVTTKVAETKV</sequence>
<protein>
    <recommendedName>
        <fullName evidence="4">RRM domain-containing protein</fullName>
    </recommendedName>
</protein>
<keyword evidence="1 2" id="KW-0694">RNA-binding</keyword>
<dbReference type="AlphaFoldDB" id="A0A9P6HPT9"/>
<reference evidence="5" key="2">
    <citation type="submission" date="2020-11" db="EMBL/GenBank/DDBJ databases">
        <authorList>
            <consortium name="DOE Joint Genome Institute"/>
            <person name="Kuo A."/>
            <person name="Miyauchi S."/>
            <person name="Kiss E."/>
            <person name="Drula E."/>
            <person name="Kohler A."/>
            <person name="Sanchez-Garcia M."/>
            <person name="Andreopoulos B."/>
            <person name="Barry K.W."/>
            <person name="Bonito G."/>
            <person name="Buee M."/>
            <person name="Carver A."/>
            <person name="Chen C."/>
            <person name="Cichocki N."/>
            <person name="Clum A."/>
            <person name="Culley D."/>
            <person name="Crous P.W."/>
            <person name="Fauchery L."/>
            <person name="Girlanda M."/>
            <person name="Hayes R."/>
            <person name="Keri Z."/>
            <person name="Labutti K."/>
            <person name="Lipzen A."/>
            <person name="Lombard V."/>
            <person name="Magnuson J."/>
            <person name="Maillard F."/>
            <person name="Morin E."/>
            <person name="Murat C."/>
            <person name="Nolan M."/>
            <person name="Ohm R."/>
            <person name="Pangilinan J."/>
            <person name="Pereira M."/>
            <person name="Perotto S."/>
            <person name="Peter M."/>
            <person name="Riley R."/>
            <person name="Sitrit Y."/>
            <person name="Stielow B."/>
            <person name="Szollosi G."/>
            <person name="Zifcakova L."/>
            <person name="Stursova M."/>
            <person name="Spatafora J.W."/>
            <person name="Tedersoo L."/>
            <person name="Vaario L.-M."/>
            <person name="Yamada A."/>
            <person name="Yan M."/>
            <person name="Wang P."/>
            <person name="Xu J."/>
            <person name="Bruns T."/>
            <person name="Baldrian P."/>
            <person name="Vilgalys R."/>
            <person name="Henrissat B."/>
            <person name="Grigoriev I.V."/>
            <person name="Hibbett D."/>
            <person name="Nagy L.G."/>
            <person name="Martin F.M."/>
        </authorList>
    </citation>
    <scope>NUCLEOTIDE SEQUENCE</scope>
    <source>
        <strain evidence="5">UH-Tt-Lm1</strain>
    </source>
</reference>
<feature type="region of interest" description="Disordered" evidence="3">
    <location>
        <begin position="27"/>
        <end position="79"/>
    </location>
</feature>
<dbReference type="SUPFAM" id="SSF54928">
    <property type="entry name" value="RNA-binding domain, RBD"/>
    <property type="match status" value="1"/>
</dbReference>
<organism evidence="5 6">
    <name type="scientific">Thelephora terrestris</name>
    <dbReference type="NCBI Taxonomy" id="56493"/>
    <lineage>
        <taxon>Eukaryota</taxon>
        <taxon>Fungi</taxon>
        <taxon>Dikarya</taxon>
        <taxon>Basidiomycota</taxon>
        <taxon>Agaricomycotina</taxon>
        <taxon>Agaricomycetes</taxon>
        <taxon>Thelephorales</taxon>
        <taxon>Thelephoraceae</taxon>
        <taxon>Thelephora</taxon>
    </lineage>
</organism>
<evidence type="ECO:0000259" key="4">
    <source>
        <dbReference type="PROSITE" id="PS50102"/>
    </source>
</evidence>
<dbReference type="PANTHER" id="PTHR23236:SF11">
    <property type="entry name" value="EUKARYOTIC TRANSLATION INITIATION FACTOR 4H"/>
    <property type="match status" value="1"/>
</dbReference>
<dbReference type="EMBL" id="WIUZ02000002">
    <property type="protein sequence ID" value="KAF9790350.1"/>
    <property type="molecule type" value="Genomic_DNA"/>
</dbReference>
<evidence type="ECO:0000313" key="5">
    <source>
        <dbReference type="EMBL" id="KAF9790350.1"/>
    </source>
</evidence>
<dbReference type="InterPro" id="IPR012677">
    <property type="entry name" value="Nucleotide-bd_a/b_plait_sf"/>
</dbReference>
<evidence type="ECO:0000256" key="1">
    <source>
        <dbReference type="ARBA" id="ARBA00022884"/>
    </source>
</evidence>
<dbReference type="PROSITE" id="PS50102">
    <property type="entry name" value="RRM"/>
    <property type="match status" value="1"/>
</dbReference>
<feature type="region of interest" description="Disordered" evidence="3">
    <location>
        <begin position="155"/>
        <end position="459"/>
    </location>
</feature>
<feature type="compositionally biased region" description="Basic and acidic residues" evidence="3">
    <location>
        <begin position="356"/>
        <end position="372"/>
    </location>
</feature>
<dbReference type="Pfam" id="PF00076">
    <property type="entry name" value="RRM_1"/>
    <property type="match status" value="1"/>
</dbReference>
<gene>
    <name evidence="5" type="ORF">BJ322DRAFT_1098197</name>
</gene>
<dbReference type="PANTHER" id="PTHR23236">
    <property type="entry name" value="EUKARYOTIC TRANSLATION INITIATION FACTOR 4B/4H"/>
    <property type="match status" value="1"/>
</dbReference>
<evidence type="ECO:0000313" key="6">
    <source>
        <dbReference type="Proteomes" id="UP000736335"/>
    </source>
</evidence>
<dbReference type="GO" id="GO:0005730">
    <property type="term" value="C:nucleolus"/>
    <property type="evidence" value="ECO:0007669"/>
    <property type="project" value="TreeGrafter"/>
</dbReference>
<keyword evidence="6" id="KW-1185">Reference proteome</keyword>
<dbReference type="Gene3D" id="3.30.70.330">
    <property type="match status" value="1"/>
</dbReference>
<feature type="domain" description="RRM" evidence="4">
    <location>
        <begin position="82"/>
        <end position="157"/>
    </location>
</feature>
<feature type="compositionally biased region" description="Basic and acidic residues" evidence="3">
    <location>
        <begin position="170"/>
        <end position="202"/>
    </location>
</feature>
<name>A0A9P6HPT9_9AGAM</name>
<evidence type="ECO:0000256" key="3">
    <source>
        <dbReference type="SAM" id="MobiDB-lite"/>
    </source>
</evidence>
<dbReference type="OrthoDB" id="48651at2759"/>
<dbReference type="SMART" id="SM00360">
    <property type="entry name" value="RRM"/>
    <property type="match status" value="1"/>
</dbReference>
<feature type="compositionally biased region" description="Polar residues" evidence="3">
    <location>
        <begin position="209"/>
        <end position="221"/>
    </location>
</feature>
<dbReference type="Proteomes" id="UP000736335">
    <property type="component" value="Unassembled WGS sequence"/>
</dbReference>
<dbReference type="GO" id="GO:0003723">
    <property type="term" value="F:RNA binding"/>
    <property type="evidence" value="ECO:0007669"/>
    <property type="project" value="UniProtKB-UniRule"/>
</dbReference>
<dbReference type="InterPro" id="IPR035979">
    <property type="entry name" value="RBD_domain_sf"/>
</dbReference>
<accession>A0A9P6HPT9</accession>
<reference evidence="5" key="1">
    <citation type="journal article" date="2020" name="Nat. Commun.">
        <title>Large-scale genome sequencing of mycorrhizal fungi provides insights into the early evolution of symbiotic traits.</title>
        <authorList>
            <person name="Miyauchi S."/>
            <person name="Kiss E."/>
            <person name="Kuo A."/>
            <person name="Drula E."/>
            <person name="Kohler A."/>
            <person name="Sanchez-Garcia M."/>
            <person name="Morin E."/>
            <person name="Andreopoulos B."/>
            <person name="Barry K.W."/>
            <person name="Bonito G."/>
            <person name="Buee M."/>
            <person name="Carver A."/>
            <person name="Chen C."/>
            <person name="Cichocki N."/>
            <person name="Clum A."/>
            <person name="Culley D."/>
            <person name="Crous P.W."/>
            <person name="Fauchery L."/>
            <person name="Girlanda M."/>
            <person name="Hayes R.D."/>
            <person name="Keri Z."/>
            <person name="LaButti K."/>
            <person name="Lipzen A."/>
            <person name="Lombard V."/>
            <person name="Magnuson J."/>
            <person name="Maillard F."/>
            <person name="Murat C."/>
            <person name="Nolan M."/>
            <person name="Ohm R.A."/>
            <person name="Pangilinan J."/>
            <person name="Pereira M.F."/>
            <person name="Perotto S."/>
            <person name="Peter M."/>
            <person name="Pfister S."/>
            <person name="Riley R."/>
            <person name="Sitrit Y."/>
            <person name="Stielow J.B."/>
            <person name="Szollosi G."/>
            <person name="Zifcakova L."/>
            <person name="Stursova M."/>
            <person name="Spatafora J.W."/>
            <person name="Tedersoo L."/>
            <person name="Vaario L.M."/>
            <person name="Yamada A."/>
            <person name="Yan M."/>
            <person name="Wang P."/>
            <person name="Xu J."/>
            <person name="Bruns T."/>
            <person name="Baldrian P."/>
            <person name="Vilgalys R."/>
            <person name="Dunand C."/>
            <person name="Henrissat B."/>
            <person name="Grigoriev I.V."/>
            <person name="Hibbett D."/>
            <person name="Nagy L.G."/>
            <person name="Martin F.M."/>
        </authorList>
    </citation>
    <scope>NUCLEOTIDE SEQUENCE</scope>
    <source>
        <strain evidence="5">UH-Tt-Lm1</strain>
    </source>
</reference>